<evidence type="ECO:0000313" key="5">
    <source>
        <dbReference type="Proteomes" id="UP001326715"/>
    </source>
</evidence>
<dbReference type="Gene3D" id="3.40.50.200">
    <property type="entry name" value="Peptidase S8/S53 domain"/>
    <property type="match status" value="1"/>
</dbReference>
<dbReference type="EMBL" id="FPIZ01000007">
    <property type="protein sequence ID" value="SFW57955.1"/>
    <property type="molecule type" value="Genomic_DNA"/>
</dbReference>
<feature type="domain" description="Peptidase S8/S53" evidence="1">
    <location>
        <begin position="277"/>
        <end position="609"/>
    </location>
</feature>
<reference evidence="2 4" key="1">
    <citation type="submission" date="2016-11" db="EMBL/GenBank/DDBJ databases">
        <authorList>
            <person name="Jaros S."/>
            <person name="Januszkiewicz K."/>
            <person name="Wedrychowicz H."/>
        </authorList>
    </citation>
    <scope>NUCLEOTIDE SEQUENCE [LARGE SCALE GENOMIC DNA]</scope>
    <source>
        <strain evidence="2 4">DSM 784</strain>
    </source>
</reference>
<dbReference type="AlphaFoldDB" id="A0A1K1QE99"/>
<proteinExistence type="predicted"/>
<dbReference type="SUPFAM" id="SSF52743">
    <property type="entry name" value="Subtilisin-like"/>
    <property type="match status" value="1"/>
</dbReference>
<dbReference type="GO" id="GO:0004252">
    <property type="term" value="F:serine-type endopeptidase activity"/>
    <property type="evidence" value="ECO:0007669"/>
    <property type="project" value="InterPro"/>
</dbReference>
<evidence type="ECO:0000313" key="3">
    <source>
        <dbReference type="EMBL" id="WQG93037.1"/>
    </source>
</evidence>
<sequence length="821" mass="92595">MAIFHANHLIIDGKTTPYPYTSKIRGETIDVRRGLNKVSHGRLIKQQLRRAAADFEQSPDDKFVYVVLKSPPDFLIDISKLDEKKGSYQVRTTREIEAEDQDGNKHVVIEAVVYLNREGVSKFLKKADDYINRMTRTGQPQNQPLIANIDEIRAATLQSFWQEPELPFPALDELHWWEVWIIRNARDSNEDPISEIRVVVQEHGVEIGERLLVFPEHYVYLMHATARQLSSSILYTDRLAEIRMPRDTADFFTYLPVDDQQGWVGNLAARVNYVPDDVSVCLLDTGVTLRNPLLAQTVSADHLVAINPLWTVDDARHNTGHGTPMAGLAIYGDLTDLFAGNGPVNIHHKLESVKMFNGVGLRSELRGAVTGEAVARAEIMNPAHKRIFSLSITSWDLDHKGQPSSWSSAIDQLLFGGRDFLFMVSGGNLDYASRLAYPLANDQASIEDPGQAFNAITVGAYTLKDHLDLQRYPGTTLLANRGALSPGSRTSANWDKQWCRKPDIVMEGGNHGINADQLVLDHGLQLLSVSTSQFRHPPLIDFGDTSGATALAARFGAQLYREYPDLWSETIRGLIIHAADWTPAMLGNRTLKNLTGEDKKRLFRQVGYGVPNMERARYSTNNSLSLIAQRSLKPYKWEDYRVKTEEFHLFELPWPLDVLQALFNTEVTLKITLSYFIEPNPGSQQYKKAASYMSHGLRFKLIGSNESRGAFLARISKAMTIEDDDETEAEGANWVIGEQVRNKGSIHKDLWIGPAVDLANRNRIAVYPVGGWWKNRKKLERYNDRVRYSLIVTIETPENLNEVDIYTPVLNQIRVDIPVGV</sequence>
<accession>A0A1K1QE99</accession>
<name>A0A1K1QE99_9BACT</name>
<evidence type="ECO:0000313" key="4">
    <source>
        <dbReference type="Proteomes" id="UP000183788"/>
    </source>
</evidence>
<evidence type="ECO:0000313" key="2">
    <source>
        <dbReference type="EMBL" id="SFW57955.1"/>
    </source>
</evidence>
<reference evidence="3 5" key="2">
    <citation type="submission" date="2023-11" db="EMBL/GenBank/DDBJ databases">
        <title>MicrobeMod: A computational toolkit for identifying prokaryotic methylation and restriction-modification with nanopore sequencing.</title>
        <authorList>
            <person name="Crits-Christoph A."/>
            <person name="Kang S.C."/>
            <person name="Lee H."/>
            <person name="Ostrov N."/>
        </authorList>
    </citation>
    <scope>NUCLEOTIDE SEQUENCE [LARGE SCALE GENOMIC DNA]</scope>
    <source>
        <strain evidence="3 5">ATCC 23090</strain>
    </source>
</reference>
<gene>
    <name evidence="2" type="ORF">SAMN05661012_02730</name>
    <name evidence="3" type="ORF">SR876_16065</name>
</gene>
<dbReference type="GO" id="GO:0006508">
    <property type="term" value="P:proteolysis"/>
    <property type="evidence" value="ECO:0007669"/>
    <property type="project" value="InterPro"/>
</dbReference>
<dbReference type="CDD" id="cd04847">
    <property type="entry name" value="Peptidases_S8_Subtilisin_like_2"/>
    <property type="match status" value="1"/>
</dbReference>
<dbReference type="RefSeq" id="WP_072360850.1">
    <property type="nucleotide sequence ID" value="NZ_CP139972.1"/>
</dbReference>
<evidence type="ECO:0000259" key="1">
    <source>
        <dbReference type="Pfam" id="PF00082"/>
    </source>
</evidence>
<dbReference type="InterPro" id="IPR000209">
    <property type="entry name" value="Peptidase_S8/S53_dom"/>
</dbReference>
<organism evidence="2 4">
    <name type="scientific">Chitinophaga sancti</name>
    <dbReference type="NCBI Taxonomy" id="1004"/>
    <lineage>
        <taxon>Bacteria</taxon>
        <taxon>Pseudomonadati</taxon>
        <taxon>Bacteroidota</taxon>
        <taxon>Chitinophagia</taxon>
        <taxon>Chitinophagales</taxon>
        <taxon>Chitinophagaceae</taxon>
        <taxon>Chitinophaga</taxon>
    </lineage>
</organism>
<dbReference type="OrthoDB" id="1100338at2"/>
<dbReference type="Proteomes" id="UP001326715">
    <property type="component" value="Chromosome"/>
</dbReference>
<dbReference type="Pfam" id="PF00082">
    <property type="entry name" value="Peptidase_S8"/>
    <property type="match status" value="1"/>
</dbReference>
<dbReference type="Proteomes" id="UP000183788">
    <property type="component" value="Unassembled WGS sequence"/>
</dbReference>
<dbReference type="InterPro" id="IPR034074">
    <property type="entry name" value="Y4bN_pept_dom"/>
</dbReference>
<keyword evidence="5" id="KW-1185">Reference proteome</keyword>
<dbReference type="STRING" id="1004.SAMN05661012_02730"/>
<dbReference type="EMBL" id="CP140154">
    <property type="protein sequence ID" value="WQG93037.1"/>
    <property type="molecule type" value="Genomic_DNA"/>
</dbReference>
<dbReference type="InterPro" id="IPR036852">
    <property type="entry name" value="Peptidase_S8/S53_dom_sf"/>
</dbReference>
<protein>
    <submittedName>
        <fullName evidence="3">S8 family peptidase</fullName>
    </submittedName>
    <submittedName>
        <fullName evidence="2">Subtilase family protein</fullName>
    </submittedName>
</protein>